<evidence type="ECO:0000256" key="5">
    <source>
        <dbReference type="ARBA" id="ARBA00022679"/>
    </source>
</evidence>
<comment type="subcellular location">
    <subcellularLocation>
        <location evidence="2">Cell membrane</location>
    </subcellularLocation>
</comment>
<dbReference type="PROSITE" id="PS50885">
    <property type="entry name" value="HAMP"/>
    <property type="match status" value="1"/>
</dbReference>
<dbReference type="EMBL" id="FMYF01000005">
    <property type="protein sequence ID" value="SDB85208.1"/>
    <property type="molecule type" value="Genomic_DNA"/>
</dbReference>
<evidence type="ECO:0000256" key="3">
    <source>
        <dbReference type="ARBA" id="ARBA00012438"/>
    </source>
</evidence>
<name>A0A1G6GT97_9ACTN</name>
<sequence length="371" mass="38971">MSRLSTRLLLSHLTVAVVGASVTLVLVRLLAPADFAYRAGVTGAAGPMGPGPGTGNAGRGQALLAAFDAAINRSLAIGLAAAVLVAAGLAWVMVRRLLRPLDRVRATTRALARGDYGTRAEVPREVELAALAIDVNSLGGAIQESERRRTRLIGEVAHEMRTPLTVIDGYVEGMIDGIFAPDPERLAALGAETRVLRRLAEDLSALSRAEEGRLELRPAPLDLTGLVADTVERLRPQFDDEGVALVLEPAPTVRVVADHDRIRQVVTNLLGNALRACSGAGRVTVRVGADAGRAVVAVEDTGQGIAPEELERIFERFYRVPDPRATRRARSGSGIGLTISRSIARAHGGEVTAASPGLGGGATFRLVLPTA</sequence>
<evidence type="ECO:0000313" key="14">
    <source>
        <dbReference type="EMBL" id="SDB85208.1"/>
    </source>
</evidence>
<dbReference type="PROSITE" id="PS50109">
    <property type="entry name" value="HIS_KIN"/>
    <property type="match status" value="1"/>
</dbReference>
<dbReference type="InterPro" id="IPR050428">
    <property type="entry name" value="TCS_sensor_his_kinase"/>
</dbReference>
<feature type="transmembrane region" description="Helical" evidence="11">
    <location>
        <begin position="75"/>
        <end position="94"/>
    </location>
</feature>
<dbReference type="Pfam" id="PF02518">
    <property type="entry name" value="HATPase_c"/>
    <property type="match status" value="1"/>
</dbReference>
<dbReference type="Pfam" id="PF00512">
    <property type="entry name" value="HisKA"/>
    <property type="match status" value="1"/>
</dbReference>
<dbReference type="Proteomes" id="UP000199086">
    <property type="component" value="Unassembled WGS sequence"/>
</dbReference>
<evidence type="ECO:0000256" key="6">
    <source>
        <dbReference type="ARBA" id="ARBA00022692"/>
    </source>
</evidence>
<dbReference type="CDD" id="cd06225">
    <property type="entry name" value="HAMP"/>
    <property type="match status" value="1"/>
</dbReference>
<keyword evidence="10 11" id="KW-0472">Membrane</keyword>
<dbReference type="FunFam" id="3.30.565.10:FF:000006">
    <property type="entry name" value="Sensor histidine kinase WalK"/>
    <property type="match status" value="1"/>
</dbReference>
<evidence type="ECO:0000256" key="11">
    <source>
        <dbReference type="SAM" id="Phobius"/>
    </source>
</evidence>
<dbReference type="Pfam" id="PF00672">
    <property type="entry name" value="HAMP"/>
    <property type="match status" value="1"/>
</dbReference>
<evidence type="ECO:0000259" key="13">
    <source>
        <dbReference type="PROSITE" id="PS50885"/>
    </source>
</evidence>
<dbReference type="SMART" id="SM00387">
    <property type="entry name" value="HATPase_c"/>
    <property type="match status" value="1"/>
</dbReference>
<gene>
    <name evidence="14" type="ORF">GA0111570_10527</name>
</gene>
<dbReference type="InterPro" id="IPR036097">
    <property type="entry name" value="HisK_dim/P_sf"/>
</dbReference>
<evidence type="ECO:0000313" key="15">
    <source>
        <dbReference type="Proteomes" id="UP000199086"/>
    </source>
</evidence>
<dbReference type="EC" id="2.7.13.3" evidence="3"/>
<dbReference type="GO" id="GO:0000155">
    <property type="term" value="F:phosphorelay sensor kinase activity"/>
    <property type="evidence" value="ECO:0007669"/>
    <property type="project" value="InterPro"/>
</dbReference>
<dbReference type="GO" id="GO:0005886">
    <property type="term" value="C:plasma membrane"/>
    <property type="evidence" value="ECO:0007669"/>
    <property type="project" value="UniProtKB-SubCell"/>
</dbReference>
<dbReference type="AlphaFoldDB" id="A0A1G6GT97"/>
<dbReference type="RefSeq" id="WP_092610181.1">
    <property type="nucleotide sequence ID" value="NZ_FMYF01000005.1"/>
</dbReference>
<organism evidence="14 15">
    <name type="scientific">Raineyella antarctica</name>
    <dbReference type="NCBI Taxonomy" id="1577474"/>
    <lineage>
        <taxon>Bacteria</taxon>
        <taxon>Bacillati</taxon>
        <taxon>Actinomycetota</taxon>
        <taxon>Actinomycetes</taxon>
        <taxon>Propionibacteriales</taxon>
        <taxon>Propionibacteriaceae</taxon>
        <taxon>Raineyella</taxon>
    </lineage>
</organism>
<keyword evidence="9" id="KW-0902">Two-component regulatory system</keyword>
<evidence type="ECO:0000256" key="2">
    <source>
        <dbReference type="ARBA" id="ARBA00004236"/>
    </source>
</evidence>
<dbReference type="SUPFAM" id="SSF47384">
    <property type="entry name" value="Homodimeric domain of signal transducing histidine kinase"/>
    <property type="match status" value="1"/>
</dbReference>
<dbReference type="SUPFAM" id="SSF55874">
    <property type="entry name" value="ATPase domain of HSP90 chaperone/DNA topoisomerase II/histidine kinase"/>
    <property type="match status" value="1"/>
</dbReference>
<comment type="catalytic activity">
    <reaction evidence="1">
        <text>ATP + protein L-histidine = ADP + protein N-phospho-L-histidine.</text>
        <dbReference type="EC" id="2.7.13.3"/>
    </reaction>
</comment>
<dbReference type="Gene3D" id="1.10.287.130">
    <property type="match status" value="1"/>
</dbReference>
<evidence type="ECO:0000256" key="4">
    <source>
        <dbReference type="ARBA" id="ARBA00022553"/>
    </source>
</evidence>
<dbReference type="OrthoDB" id="9757990at2"/>
<proteinExistence type="predicted"/>
<dbReference type="SMART" id="SM00304">
    <property type="entry name" value="HAMP"/>
    <property type="match status" value="1"/>
</dbReference>
<dbReference type="InterPro" id="IPR004358">
    <property type="entry name" value="Sig_transdc_His_kin-like_C"/>
</dbReference>
<evidence type="ECO:0000256" key="9">
    <source>
        <dbReference type="ARBA" id="ARBA00023012"/>
    </source>
</evidence>
<keyword evidence="8 11" id="KW-1133">Transmembrane helix</keyword>
<keyword evidence="6 11" id="KW-0812">Transmembrane</keyword>
<keyword evidence="5" id="KW-0808">Transferase</keyword>
<dbReference type="SUPFAM" id="SSF158472">
    <property type="entry name" value="HAMP domain-like"/>
    <property type="match status" value="1"/>
</dbReference>
<feature type="domain" description="Histidine kinase" evidence="12">
    <location>
        <begin position="155"/>
        <end position="371"/>
    </location>
</feature>
<accession>A0A1G6GT97</accession>
<feature type="transmembrane region" description="Helical" evidence="11">
    <location>
        <begin position="12"/>
        <end position="31"/>
    </location>
</feature>
<dbReference type="InterPro" id="IPR003661">
    <property type="entry name" value="HisK_dim/P_dom"/>
</dbReference>
<dbReference type="Gene3D" id="3.30.565.10">
    <property type="entry name" value="Histidine kinase-like ATPase, C-terminal domain"/>
    <property type="match status" value="1"/>
</dbReference>
<dbReference type="InterPro" id="IPR036890">
    <property type="entry name" value="HATPase_C_sf"/>
</dbReference>
<keyword evidence="15" id="KW-1185">Reference proteome</keyword>
<dbReference type="SMART" id="SM00388">
    <property type="entry name" value="HisKA"/>
    <property type="match status" value="1"/>
</dbReference>
<dbReference type="PRINTS" id="PR00344">
    <property type="entry name" value="BCTRLSENSOR"/>
</dbReference>
<dbReference type="InterPro" id="IPR003594">
    <property type="entry name" value="HATPase_dom"/>
</dbReference>
<keyword evidence="7 14" id="KW-0418">Kinase</keyword>
<dbReference type="STRING" id="1577474.GA0111570_10527"/>
<evidence type="ECO:0000256" key="7">
    <source>
        <dbReference type="ARBA" id="ARBA00022777"/>
    </source>
</evidence>
<keyword evidence="4" id="KW-0597">Phosphoprotein</keyword>
<dbReference type="CDD" id="cd00082">
    <property type="entry name" value="HisKA"/>
    <property type="match status" value="1"/>
</dbReference>
<dbReference type="PANTHER" id="PTHR45436:SF5">
    <property type="entry name" value="SENSOR HISTIDINE KINASE TRCS"/>
    <property type="match status" value="1"/>
</dbReference>
<dbReference type="InterPro" id="IPR003660">
    <property type="entry name" value="HAMP_dom"/>
</dbReference>
<dbReference type="Gene3D" id="6.10.340.10">
    <property type="match status" value="1"/>
</dbReference>
<reference evidence="14 15" key="1">
    <citation type="submission" date="2016-06" db="EMBL/GenBank/DDBJ databases">
        <authorList>
            <person name="Olsen C.W."/>
            <person name="Carey S."/>
            <person name="Hinshaw L."/>
            <person name="Karasin A.I."/>
        </authorList>
    </citation>
    <scope>NUCLEOTIDE SEQUENCE [LARGE SCALE GENOMIC DNA]</scope>
    <source>
        <strain evidence="14 15">LZ-22</strain>
    </source>
</reference>
<evidence type="ECO:0000256" key="8">
    <source>
        <dbReference type="ARBA" id="ARBA00022989"/>
    </source>
</evidence>
<dbReference type="CDD" id="cd00075">
    <property type="entry name" value="HATPase"/>
    <property type="match status" value="1"/>
</dbReference>
<protein>
    <recommendedName>
        <fullName evidence="3">histidine kinase</fullName>
        <ecNumber evidence="3">2.7.13.3</ecNumber>
    </recommendedName>
</protein>
<evidence type="ECO:0000256" key="1">
    <source>
        <dbReference type="ARBA" id="ARBA00000085"/>
    </source>
</evidence>
<dbReference type="PANTHER" id="PTHR45436">
    <property type="entry name" value="SENSOR HISTIDINE KINASE YKOH"/>
    <property type="match status" value="1"/>
</dbReference>
<evidence type="ECO:0000256" key="10">
    <source>
        <dbReference type="ARBA" id="ARBA00023136"/>
    </source>
</evidence>
<feature type="domain" description="HAMP" evidence="13">
    <location>
        <begin position="95"/>
        <end position="147"/>
    </location>
</feature>
<evidence type="ECO:0000259" key="12">
    <source>
        <dbReference type="PROSITE" id="PS50109"/>
    </source>
</evidence>
<dbReference type="InterPro" id="IPR005467">
    <property type="entry name" value="His_kinase_dom"/>
</dbReference>